<evidence type="ECO:0000256" key="5">
    <source>
        <dbReference type="ARBA" id="ARBA00022490"/>
    </source>
</evidence>
<evidence type="ECO:0000256" key="7">
    <source>
        <dbReference type="ARBA" id="ARBA00022691"/>
    </source>
</evidence>
<evidence type="ECO:0000256" key="4">
    <source>
        <dbReference type="ARBA" id="ARBA00021915"/>
    </source>
</evidence>
<dbReference type="FunCoup" id="A0A409W540">
    <property type="interactions" value="322"/>
</dbReference>
<evidence type="ECO:0000313" key="16">
    <source>
        <dbReference type="EMBL" id="PPQ73588.1"/>
    </source>
</evidence>
<dbReference type="UniPathway" id="UPA00559"/>
<evidence type="ECO:0000256" key="6">
    <source>
        <dbReference type="ARBA" id="ARBA00022679"/>
    </source>
</evidence>
<evidence type="ECO:0000256" key="3">
    <source>
        <dbReference type="ARBA" id="ARBA00012221"/>
    </source>
</evidence>
<dbReference type="GO" id="GO:0017183">
    <property type="term" value="P:protein histidyl modification to diphthamide"/>
    <property type="evidence" value="ECO:0007669"/>
    <property type="project" value="UniProtKB-UniRule"/>
</dbReference>
<feature type="region of interest" description="Disordered" evidence="15">
    <location>
        <begin position="1"/>
        <end position="44"/>
    </location>
</feature>
<evidence type="ECO:0000256" key="9">
    <source>
        <dbReference type="ARBA" id="ARBA00023004"/>
    </source>
</evidence>
<evidence type="ECO:0000256" key="14">
    <source>
        <dbReference type="PIRNR" id="PIRNR004967"/>
    </source>
</evidence>
<comment type="catalytic activity">
    <reaction evidence="12 14">
        <text>L-histidyl-[translation elongation factor 2] + S-adenosyl-L-methionine = 2-[(3S)-amino-3-carboxypropyl]-L-histidyl-[translation elongation factor 2] + S-methyl-5'-thioadenosine + H(+)</text>
        <dbReference type="Rhea" id="RHEA:36783"/>
        <dbReference type="Rhea" id="RHEA-COMP:9748"/>
        <dbReference type="Rhea" id="RHEA-COMP:9749"/>
        <dbReference type="ChEBI" id="CHEBI:15378"/>
        <dbReference type="ChEBI" id="CHEBI:17509"/>
        <dbReference type="ChEBI" id="CHEBI:29979"/>
        <dbReference type="ChEBI" id="CHEBI:59789"/>
        <dbReference type="ChEBI" id="CHEBI:73995"/>
        <dbReference type="EC" id="2.5.1.108"/>
    </reaction>
</comment>
<dbReference type="PANTHER" id="PTHR10762:SF1">
    <property type="entry name" value="2-(3-AMINO-3-CARBOXYPROPYL)HISTIDINE SYNTHASE SUBUNIT 1"/>
    <property type="match status" value="1"/>
</dbReference>
<evidence type="ECO:0000256" key="8">
    <source>
        <dbReference type="ARBA" id="ARBA00022723"/>
    </source>
</evidence>
<keyword evidence="10" id="KW-0411">Iron-sulfur</keyword>
<dbReference type="PANTHER" id="PTHR10762">
    <property type="entry name" value="DIPHTHAMIDE BIOSYNTHESIS PROTEIN"/>
    <property type="match status" value="1"/>
</dbReference>
<comment type="subunit">
    <text evidence="11">Component of the 2-(3-amino-3-carboxypropyl)histidine synthase complex composed of DPH1, DPH2, DPH3 and a NADH-dependent reductase, predominantly CBR1.</text>
</comment>
<keyword evidence="6 14" id="KW-0808">Transferase</keyword>
<proteinExistence type="inferred from homology"/>
<dbReference type="NCBIfam" id="TIGR00322">
    <property type="entry name" value="diphth2_R"/>
    <property type="match status" value="2"/>
</dbReference>
<dbReference type="Pfam" id="PF01866">
    <property type="entry name" value="Diphthamide_syn"/>
    <property type="match status" value="2"/>
</dbReference>
<dbReference type="FunFam" id="3.40.50.11850:FF:000006">
    <property type="entry name" value="2-(3-amino-3-carboxypropyl)histidine synthase subunit 1"/>
    <property type="match status" value="1"/>
</dbReference>
<sequence length="518" mass="57193">MAENSGLSSSKQSTSNVSKPRKRFVGSKSAKPSKPGAHQLSNQIPPEILQDAQLNEAIKTLPSNYSFEIHKTIHHVRKNHATMVALQMPEGLQMFACTIADIIEQFTDATTVILGDVTYGACCIDDYTAVALGCDMMVHYGHSCLVPMDQTTIKTLYVFVEIGIDSKHLAQTIRMNFPDDRETFHENLLQSEEARAQIPIGQQIGVRRDLLLENAPSQGPEASNPSSAIRTPTKLALVSTIQFVAALQQLKEELSMDVSNQVSPTESENDRMESSSSKIWTGKYDASIPRAKPLSPGEILGCTAPILGDVDALIYLGDGRFHLESIMIANPDVPAFRYDPYSKKLTRERYDHLEMQTVRDDAVQTARRSIAAFSSEGLSTESPPPLWGVILGTLGRQGNVKQMQAITHQLQQSSIPIPYIQILLSELSPAKLSLFNPHISTFIQTSCPRLSIDWGYAFERPLLSPYETAVAVGRSPSWFNNSMGSKDDRKTKHGIYPMDFYTAGSPWAISRSTASFEV</sequence>
<dbReference type="InParanoid" id="A0A409W540"/>
<keyword evidence="14" id="KW-0004">4Fe-4S</keyword>
<comment type="pathway">
    <text evidence="1 14">Protein modification; peptidyl-diphthamide biosynthesis.</text>
</comment>
<dbReference type="InterPro" id="IPR035435">
    <property type="entry name" value="DPH1/DPH2_euk_archaea"/>
</dbReference>
<evidence type="ECO:0000256" key="13">
    <source>
        <dbReference type="ARBA" id="ARBA00060338"/>
    </source>
</evidence>
<name>A0A409W540_9AGAR</name>
<evidence type="ECO:0000313" key="17">
    <source>
        <dbReference type="Proteomes" id="UP000284842"/>
    </source>
</evidence>
<dbReference type="FunFam" id="3.40.50.11840:FF:000001">
    <property type="entry name" value="2-(3-amino-3-carboxypropyl)histidine synthase subunit 1"/>
    <property type="match status" value="1"/>
</dbReference>
<feature type="compositionally biased region" description="Low complexity" evidence="15">
    <location>
        <begin position="8"/>
        <end position="18"/>
    </location>
</feature>
<keyword evidence="5" id="KW-0963">Cytoplasm</keyword>
<dbReference type="InterPro" id="IPR042264">
    <property type="entry name" value="DPH1/DPH2_2"/>
</dbReference>
<dbReference type="InterPro" id="IPR042263">
    <property type="entry name" value="DPH1/DPH2_1"/>
</dbReference>
<accession>A0A409W540</accession>
<dbReference type="InterPro" id="IPR042265">
    <property type="entry name" value="DPH1/DPH2_3"/>
</dbReference>
<dbReference type="Gene3D" id="3.40.50.11850">
    <property type="entry name" value="Diphthamide synthesis DPH1/DPH2 domain 2"/>
    <property type="match status" value="1"/>
</dbReference>
<evidence type="ECO:0000256" key="15">
    <source>
        <dbReference type="SAM" id="MobiDB-lite"/>
    </source>
</evidence>
<comment type="similarity">
    <text evidence="2 14">Belongs to the DPH1/DPH2 family. DPH1 subfamily.</text>
</comment>
<dbReference type="OrthoDB" id="1649088at2759"/>
<evidence type="ECO:0000256" key="1">
    <source>
        <dbReference type="ARBA" id="ARBA00005156"/>
    </source>
</evidence>
<dbReference type="GO" id="GO:0046872">
    <property type="term" value="F:metal ion binding"/>
    <property type="evidence" value="ECO:0007669"/>
    <property type="project" value="UniProtKB-KW"/>
</dbReference>
<keyword evidence="9" id="KW-0408">Iron</keyword>
<reference evidence="16 17" key="1">
    <citation type="journal article" date="2018" name="Evol. Lett.">
        <title>Horizontal gene cluster transfer increased hallucinogenic mushroom diversity.</title>
        <authorList>
            <person name="Reynolds H.T."/>
            <person name="Vijayakumar V."/>
            <person name="Gluck-Thaler E."/>
            <person name="Korotkin H.B."/>
            <person name="Matheny P.B."/>
            <person name="Slot J.C."/>
        </authorList>
    </citation>
    <scope>NUCLEOTIDE SEQUENCE [LARGE SCALE GENOMIC DNA]</scope>
    <source>
        <strain evidence="16 17">2629</strain>
    </source>
</reference>
<keyword evidence="8" id="KW-0479">Metal-binding</keyword>
<comment type="caution">
    <text evidence="16">The sequence shown here is derived from an EMBL/GenBank/DDBJ whole genome shotgun (WGS) entry which is preliminary data.</text>
</comment>
<comment type="function">
    <text evidence="13">Catalyzes the first step of diphthamide biosynthesis, a post-translational modification of histidine which occurs in elongation factor 2. DPH1 and DPH2 transfer a 3-amino-3-carboxypropyl (ACP) group from S-adenosyl-L-methionine (SAM) to a histidine residue, the reaction is assisted by a reduction system comprising DPH3 and a NADH-dependent reductase, predominantly CBR1.</text>
</comment>
<evidence type="ECO:0000256" key="12">
    <source>
        <dbReference type="ARBA" id="ARBA00048403"/>
    </source>
</evidence>
<dbReference type="GO" id="GO:0090560">
    <property type="term" value="F:2-(3-amino-3-carboxypropyl)histidine synthase activity"/>
    <property type="evidence" value="ECO:0007669"/>
    <property type="project" value="UniProtKB-UniRule"/>
</dbReference>
<dbReference type="Gene3D" id="3.40.50.11860">
    <property type="entry name" value="Diphthamide synthesis DPH1/DPH2 domain 3"/>
    <property type="match status" value="1"/>
</dbReference>
<dbReference type="PIRSF" id="PIRSF004967">
    <property type="entry name" value="DPH1"/>
    <property type="match status" value="1"/>
</dbReference>
<comment type="cofactor">
    <cofactor evidence="14">
        <name>[4Fe-4S] cluster</name>
        <dbReference type="ChEBI" id="CHEBI:49883"/>
    </cofactor>
    <text evidence="14">Binds 1 [4Fe-4S] cluster per subunit. The cluster is coordinated with 3 cysteines and an exchangeable S-adenosyl-L-methionine.</text>
</comment>
<dbReference type="InterPro" id="IPR016435">
    <property type="entry name" value="DPH1/DPH2"/>
</dbReference>
<dbReference type="EMBL" id="NHTK01005808">
    <property type="protein sequence ID" value="PPQ73588.1"/>
    <property type="molecule type" value="Genomic_DNA"/>
</dbReference>
<dbReference type="Gene3D" id="3.40.50.11840">
    <property type="entry name" value="Diphthamide synthesis DPH1/DPH2 domain 1"/>
    <property type="match status" value="1"/>
</dbReference>
<keyword evidence="7 14" id="KW-0949">S-adenosyl-L-methionine</keyword>
<evidence type="ECO:0000256" key="11">
    <source>
        <dbReference type="ARBA" id="ARBA00034128"/>
    </source>
</evidence>
<dbReference type="STRING" id="181874.A0A409W540"/>
<dbReference type="Proteomes" id="UP000284842">
    <property type="component" value="Unassembled WGS sequence"/>
</dbReference>
<dbReference type="EC" id="2.5.1.108" evidence="3 14"/>
<dbReference type="SFLD" id="SFLDS00032">
    <property type="entry name" value="Radical_SAM_3-amino-3-carboxyp"/>
    <property type="match status" value="1"/>
</dbReference>
<dbReference type="AlphaFoldDB" id="A0A409W540"/>
<evidence type="ECO:0000256" key="10">
    <source>
        <dbReference type="ARBA" id="ARBA00023014"/>
    </source>
</evidence>
<protein>
    <recommendedName>
        <fullName evidence="4 14">2-(3-amino-3-carboxypropyl)histidine synthase subunit 1</fullName>
        <ecNumber evidence="3 14">2.5.1.108</ecNumber>
    </recommendedName>
</protein>
<gene>
    <name evidence="16" type="ORF">CVT24_007956</name>
</gene>
<evidence type="ECO:0000256" key="2">
    <source>
        <dbReference type="ARBA" id="ARBA00010173"/>
    </source>
</evidence>
<organism evidence="16 17">
    <name type="scientific">Panaeolus cyanescens</name>
    <dbReference type="NCBI Taxonomy" id="181874"/>
    <lineage>
        <taxon>Eukaryota</taxon>
        <taxon>Fungi</taxon>
        <taxon>Dikarya</taxon>
        <taxon>Basidiomycota</taxon>
        <taxon>Agaricomycotina</taxon>
        <taxon>Agaricomycetes</taxon>
        <taxon>Agaricomycetidae</taxon>
        <taxon>Agaricales</taxon>
        <taxon>Agaricineae</taxon>
        <taxon>Galeropsidaceae</taxon>
        <taxon>Panaeolus</taxon>
    </lineage>
</organism>
<dbReference type="GO" id="GO:0051539">
    <property type="term" value="F:4 iron, 4 sulfur cluster binding"/>
    <property type="evidence" value="ECO:0007669"/>
    <property type="project" value="UniProtKB-UniRule"/>
</dbReference>
<keyword evidence="17" id="KW-1185">Reference proteome</keyword>